<comment type="catalytic activity">
    <reaction evidence="2">
        <text>oxidized coenzyme F420-(gamma-L-Glu)(n) + a quinol + H(+) = reduced coenzyme F420-(gamma-L-Glu)(n) + a quinone</text>
        <dbReference type="Rhea" id="RHEA:39663"/>
        <dbReference type="Rhea" id="RHEA-COMP:12939"/>
        <dbReference type="Rhea" id="RHEA-COMP:14378"/>
        <dbReference type="ChEBI" id="CHEBI:15378"/>
        <dbReference type="ChEBI" id="CHEBI:24646"/>
        <dbReference type="ChEBI" id="CHEBI:132124"/>
        <dbReference type="ChEBI" id="CHEBI:133980"/>
        <dbReference type="ChEBI" id="CHEBI:139511"/>
    </reaction>
</comment>
<comment type="similarity">
    <text evidence="1">Belongs to the F420H(2)-dependent quinone reductase family.</text>
</comment>
<dbReference type="PANTHER" id="PTHR39428:SF1">
    <property type="entry name" value="F420H(2)-DEPENDENT QUINONE REDUCTASE RV1261C"/>
    <property type="match status" value="1"/>
</dbReference>
<dbReference type="OrthoDB" id="8225825at2"/>
<evidence type="ECO:0000256" key="1">
    <source>
        <dbReference type="ARBA" id="ARBA00008710"/>
    </source>
</evidence>
<evidence type="ECO:0000256" key="2">
    <source>
        <dbReference type="ARBA" id="ARBA00049106"/>
    </source>
</evidence>
<proteinExistence type="inferred from homology"/>
<evidence type="ECO:0000313" key="3">
    <source>
        <dbReference type="EMBL" id="SEE71930.1"/>
    </source>
</evidence>
<name>A0A1H5L4P7_9MICO</name>
<dbReference type="NCBIfam" id="TIGR00026">
    <property type="entry name" value="hi_GC_TIGR00026"/>
    <property type="match status" value="1"/>
</dbReference>
<dbReference type="GO" id="GO:0070967">
    <property type="term" value="F:coenzyme F420 binding"/>
    <property type="evidence" value="ECO:0007669"/>
    <property type="project" value="TreeGrafter"/>
</dbReference>
<evidence type="ECO:0000313" key="4">
    <source>
        <dbReference type="Proteomes" id="UP000199220"/>
    </source>
</evidence>
<dbReference type="EMBL" id="FNTX01000002">
    <property type="protein sequence ID" value="SEE71930.1"/>
    <property type="molecule type" value="Genomic_DNA"/>
</dbReference>
<dbReference type="InterPro" id="IPR004378">
    <property type="entry name" value="F420H2_quin_Rdtase"/>
</dbReference>
<dbReference type="GO" id="GO:0005886">
    <property type="term" value="C:plasma membrane"/>
    <property type="evidence" value="ECO:0007669"/>
    <property type="project" value="TreeGrafter"/>
</dbReference>
<dbReference type="Gene3D" id="2.30.110.10">
    <property type="entry name" value="Electron Transport, Fmn-binding Protein, Chain A"/>
    <property type="match status" value="1"/>
</dbReference>
<dbReference type="InterPro" id="IPR012349">
    <property type="entry name" value="Split_barrel_FMN-bd"/>
</dbReference>
<protein>
    <submittedName>
        <fullName evidence="3">Deazaflavin-dependent oxidoreductase, nitroreductase family</fullName>
    </submittedName>
</protein>
<gene>
    <name evidence="3" type="ORF">SAMN04488554_2611</name>
</gene>
<accession>A0A1H5L4P7</accession>
<keyword evidence="4" id="KW-1185">Reference proteome</keyword>
<dbReference type="Proteomes" id="UP000199220">
    <property type="component" value="Unassembled WGS sequence"/>
</dbReference>
<dbReference type="GO" id="GO:0016491">
    <property type="term" value="F:oxidoreductase activity"/>
    <property type="evidence" value="ECO:0007669"/>
    <property type="project" value="InterPro"/>
</dbReference>
<organism evidence="3 4">
    <name type="scientific">Ruania alba</name>
    <dbReference type="NCBI Taxonomy" id="648782"/>
    <lineage>
        <taxon>Bacteria</taxon>
        <taxon>Bacillati</taxon>
        <taxon>Actinomycetota</taxon>
        <taxon>Actinomycetes</taxon>
        <taxon>Micrococcales</taxon>
        <taxon>Ruaniaceae</taxon>
        <taxon>Ruania</taxon>
    </lineage>
</organism>
<reference evidence="4" key="1">
    <citation type="submission" date="2016-10" db="EMBL/GenBank/DDBJ databases">
        <authorList>
            <person name="Varghese N."/>
            <person name="Submissions S."/>
        </authorList>
    </citation>
    <scope>NUCLEOTIDE SEQUENCE [LARGE SCALE GENOMIC DNA]</scope>
    <source>
        <strain evidence="4">DSM 21368</strain>
    </source>
</reference>
<sequence length="151" mass="16728">MPRTPFVPPRPIVTTAWKVHRAIARRGPGRGLWEPGQRNAWGALSLTTLGRRSGQERTVILGYLPDGDRWHTLAMNGWGEGHPGWWLNLRARPQATVTLPEGSTHAVLAHRAEGDEHQRLWGAWVALEPGIVQLAAGRRTPTEVVVLAPVR</sequence>
<dbReference type="PANTHER" id="PTHR39428">
    <property type="entry name" value="F420H(2)-DEPENDENT QUINONE REDUCTASE RV1261C"/>
    <property type="match status" value="1"/>
</dbReference>
<dbReference type="STRING" id="648782.SAMN04488554_2611"/>
<dbReference type="RefSeq" id="WP_089773542.1">
    <property type="nucleotide sequence ID" value="NZ_FNTX01000002.1"/>
</dbReference>
<dbReference type="Pfam" id="PF04075">
    <property type="entry name" value="F420H2_quin_red"/>
    <property type="match status" value="1"/>
</dbReference>
<dbReference type="AlphaFoldDB" id="A0A1H5L4P7"/>